<evidence type="ECO:0000313" key="1">
    <source>
        <dbReference type="EMBL" id="KAK7051338.1"/>
    </source>
</evidence>
<evidence type="ECO:0000313" key="2">
    <source>
        <dbReference type="Proteomes" id="UP001383192"/>
    </source>
</evidence>
<gene>
    <name evidence="1" type="ORF">VNI00_004838</name>
</gene>
<reference evidence="1 2" key="1">
    <citation type="submission" date="2024-01" db="EMBL/GenBank/DDBJ databases">
        <title>A draft genome for a cacao thread blight-causing isolate of Paramarasmius palmivorus.</title>
        <authorList>
            <person name="Baruah I.K."/>
            <person name="Bukari Y."/>
            <person name="Amoako-Attah I."/>
            <person name="Meinhardt L.W."/>
            <person name="Bailey B.A."/>
            <person name="Cohen S.P."/>
        </authorList>
    </citation>
    <scope>NUCLEOTIDE SEQUENCE [LARGE SCALE GENOMIC DNA]</scope>
    <source>
        <strain evidence="1 2">GH-12</strain>
    </source>
</reference>
<accession>A0AAW0DJ59</accession>
<dbReference type="Proteomes" id="UP001383192">
    <property type="component" value="Unassembled WGS sequence"/>
</dbReference>
<dbReference type="EMBL" id="JAYKXP010000013">
    <property type="protein sequence ID" value="KAK7051338.1"/>
    <property type="molecule type" value="Genomic_DNA"/>
</dbReference>
<organism evidence="1 2">
    <name type="scientific">Paramarasmius palmivorus</name>
    <dbReference type="NCBI Taxonomy" id="297713"/>
    <lineage>
        <taxon>Eukaryota</taxon>
        <taxon>Fungi</taxon>
        <taxon>Dikarya</taxon>
        <taxon>Basidiomycota</taxon>
        <taxon>Agaricomycotina</taxon>
        <taxon>Agaricomycetes</taxon>
        <taxon>Agaricomycetidae</taxon>
        <taxon>Agaricales</taxon>
        <taxon>Marasmiineae</taxon>
        <taxon>Marasmiaceae</taxon>
        <taxon>Paramarasmius</taxon>
    </lineage>
</organism>
<keyword evidence="2" id="KW-1185">Reference proteome</keyword>
<sequence>MSTDTTPSAVGSFELPRCILPIWMYSRDEDKCQDYPQVPPELSAKRCAWGYEINDENFLAYETEYPESTVSPLPDTTRRIALIRQISQELGIQHEPKTAVLYGKDDDRYFVYWAHNPSYATLMKPTVPCEELLEKFRETMRFKVKEQWFVLSRRS</sequence>
<proteinExistence type="predicted"/>
<comment type="caution">
    <text evidence="1">The sequence shown here is derived from an EMBL/GenBank/DDBJ whole genome shotgun (WGS) entry which is preliminary data.</text>
</comment>
<name>A0AAW0DJ59_9AGAR</name>
<dbReference type="AlphaFoldDB" id="A0AAW0DJ59"/>
<protein>
    <submittedName>
        <fullName evidence="1">Uncharacterized protein</fullName>
    </submittedName>
</protein>